<feature type="region of interest" description="Disordered" evidence="2">
    <location>
        <begin position="365"/>
        <end position="413"/>
    </location>
</feature>
<dbReference type="CDD" id="cd02440">
    <property type="entry name" value="AdoMet_MTases"/>
    <property type="match status" value="1"/>
</dbReference>
<comment type="caution">
    <text evidence="3">The sequence shown here is derived from an EMBL/GenBank/DDBJ whole genome shotgun (WGS) entry which is preliminary data.</text>
</comment>
<name>A0A9P6HZZ0_9PEZI</name>
<dbReference type="InterPro" id="IPR029063">
    <property type="entry name" value="SAM-dependent_MTases_sf"/>
</dbReference>
<evidence type="ECO:0000256" key="2">
    <source>
        <dbReference type="SAM" id="MobiDB-lite"/>
    </source>
</evidence>
<keyword evidence="3" id="KW-0489">Methyltransferase</keyword>
<dbReference type="Pfam" id="PF13489">
    <property type="entry name" value="Methyltransf_23"/>
    <property type="match status" value="1"/>
</dbReference>
<reference evidence="3" key="1">
    <citation type="submission" date="2020-03" db="EMBL/GenBank/DDBJ databases">
        <authorList>
            <person name="He L."/>
        </authorList>
    </citation>
    <scope>NUCLEOTIDE SEQUENCE</scope>
    <source>
        <strain evidence="3">CkLH20</strain>
    </source>
</reference>
<evidence type="ECO:0000313" key="3">
    <source>
        <dbReference type="EMBL" id="KAF9873549.1"/>
    </source>
</evidence>
<organism evidence="3 4">
    <name type="scientific">Colletotrichum karsti</name>
    <dbReference type="NCBI Taxonomy" id="1095194"/>
    <lineage>
        <taxon>Eukaryota</taxon>
        <taxon>Fungi</taxon>
        <taxon>Dikarya</taxon>
        <taxon>Ascomycota</taxon>
        <taxon>Pezizomycotina</taxon>
        <taxon>Sordariomycetes</taxon>
        <taxon>Hypocreomycetidae</taxon>
        <taxon>Glomerellales</taxon>
        <taxon>Glomerellaceae</taxon>
        <taxon>Colletotrichum</taxon>
        <taxon>Colletotrichum boninense species complex</taxon>
    </lineage>
</organism>
<dbReference type="Gene3D" id="3.40.50.150">
    <property type="entry name" value="Vaccinia Virus protein VP39"/>
    <property type="match status" value="1"/>
</dbReference>
<feature type="compositionally biased region" description="Basic and acidic residues" evidence="2">
    <location>
        <begin position="381"/>
        <end position="413"/>
    </location>
</feature>
<dbReference type="Proteomes" id="UP000781932">
    <property type="component" value="Unassembled WGS sequence"/>
</dbReference>
<protein>
    <submittedName>
        <fullName evidence="3">Methyltransferase domain-containing protein</fullName>
    </submittedName>
</protein>
<dbReference type="GO" id="GO:0032259">
    <property type="term" value="P:methylation"/>
    <property type="evidence" value="ECO:0007669"/>
    <property type="project" value="UniProtKB-KW"/>
</dbReference>
<comment type="similarity">
    <text evidence="1">Belongs to the methyltransferase superfamily. LaeA methyltransferase family.</text>
</comment>
<dbReference type="GeneID" id="62164797"/>
<dbReference type="SUPFAM" id="SSF53335">
    <property type="entry name" value="S-adenosyl-L-methionine-dependent methyltransferases"/>
    <property type="match status" value="1"/>
</dbReference>
<evidence type="ECO:0000313" key="4">
    <source>
        <dbReference type="Proteomes" id="UP000781932"/>
    </source>
</evidence>
<evidence type="ECO:0000256" key="1">
    <source>
        <dbReference type="ARBA" id="ARBA00038158"/>
    </source>
</evidence>
<dbReference type="OrthoDB" id="2013972at2759"/>
<keyword evidence="3" id="KW-0808">Transferase</keyword>
<dbReference type="AlphaFoldDB" id="A0A9P6HZZ0"/>
<dbReference type="RefSeq" id="XP_038743010.1">
    <property type="nucleotide sequence ID" value="XM_038891723.1"/>
</dbReference>
<dbReference type="EMBL" id="JAATWM020000031">
    <property type="protein sequence ID" value="KAF9873549.1"/>
    <property type="molecule type" value="Genomic_DNA"/>
</dbReference>
<keyword evidence="4" id="KW-1185">Reference proteome</keyword>
<proteinExistence type="inferred from homology"/>
<feature type="compositionally biased region" description="Basic and acidic residues" evidence="2">
    <location>
        <begin position="41"/>
        <end position="51"/>
    </location>
</feature>
<gene>
    <name evidence="3" type="ORF">CkaCkLH20_09008</name>
</gene>
<dbReference type="PANTHER" id="PTHR43591:SF31">
    <property type="entry name" value="LAEA-LIKE, PUTATIVE (AFU_ORTHOLOGUE AFUA_8G01930)-RELATED"/>
    <property type="match status" value="1"/>
</dbReference>
<sequence length="413" mass="46896">MAHQHLRQPDTPLETNPDIPDLDAQPEIQPELPRPQAQDVTEQRDPDPEFRFEVTQFSDFDDDDDDDDTASVTSLKASILDYRRENGRTYHRFSDGHYVLPNDALEQERLDIANHMWTVAWDGKPCLCPAKDGAKRVLDLGTGTGIWALDYADEHPDATVYGVDLSPIQPDYVPPNCHFEVDDLEREWAWSQPFDFVFCRNMIGAFNSWEWIAGQAFENLEPGGYFEIQDNLYPVACDDGTLTEQHALFKWSAILCEAIERIGRSLTIASRFEEIMKNAGFEAVTVNKQKLPASPWPKDPKLREIGSWTQAATLPGVEGIAMALLTRVLGWKPAEVLVFCAHVRKDLKNPEIHAYWDTYSVYGRKPLPKQQGSQAPSPRGEGSKEKRSREESPQEDMPRKEPREESPGREDSA</sequence>
<dbReference type="PANTHER" id="PTHR43591">
    <property type="entry name" value="METHYLTRANSFERASE"/>
    <property type="match status" value="1"/>
</dbReference>
<feature type="region of interest" description="Disordered" evidence="2">
    <location>
        <begin position="1"/>
        <end position="51"/>
    </location>
</feature>
<dbReference type="GO" id="GO:0008168">
    <property type="term" value="F:methyltransferase activity"/>
    <property type="evidence" value="ECO:0007669"/>
    <property type="project" value="UniProtKB-KW"/>
</dbReference>
<accession>A0A9P6HZZ0</accession>
<reference evidence="3" key="2">
    <citation type="submission" date="2020-11" db="EMBL/GenBank/DDBJ databases">
        <title>Whole genome sequencing of Colletotrichum sp.</title>
        <authorList>
            <person name="Li H."/>
        </authorList>
    </citation>
    <scope>NUCLEOTIDE SEQUENCE</scope>
    <source>
        <strain evidence="3">CkLH20</strain>
    </source>
</reference>